<sequence length="35" mass="4278">MHMYIFLLYSYLNKVFVLEIDCKVKNLHTTWDLEG</sequence>
<dbReference type="EMBL" id="GGEC01075500">
    <property type="protein sequence ID" value="MBX55984.1"/>
    <property type="molecule type" value="Transcribed_RNA"/>
</dbReference>
<organism evidence="1">
    <name type="scientific">Rhizophora mucronata</name>
    <name type="common">Asiatic mangrove</name>
    <dbReference type="NCBI Taxonomy" id="61149"/>
    <lineage>
        <taxon>Eukaryota</taxon>
        <taxon>Viridiplantae</taxon>
        <taxon>Streptophyta</taxon>
        <taxon>Embryophyta</taxon>
        <taxon>Tracheophyta</taxon>
        <taxon>Spermatophyta</taxon>
        <taxon>Magnoliopsida</taxon>
        <taxon>eudicotyledons</taxon>
        <taxon>Gunneridae</taxon>
        <taxon>Pentapetalae</taxon>
        <taxon>rosids</taxon>
        <taxon>fabids</taxon>
        <taxon>Malpighiales</taxon>
        <taxon>Rhizophoraceae</taxon>
        <taxon>Rhizophora</taxon>
    </lineage>
</organism>
<accession>A0A2P2PMN0</accession>
<reference evidence="1" key="1">
    <citation type="submission" date="2018-02" db="EMBL/GenBank/DDBJ databases">
        <title>Rhizophora mucronata_Transcriptome.</title>
        <authorList>
            <person name="Meera S.P."/>
            <person name="Sreeshan A."/>
            <person name="Augustine A."/>
        </authorList>
    </citation>
    <scope>NUCLEOTIDE SEQUENCE</scope>
    <source>
        <tissue evidence="1">Leaf</tissue>
    </source>
</reference>
<dbReference type="AlphaFoldDB" id="A0A2P2PMN0"/>
<protein>
    <submittedName>
        <fullName evidence="1">Uncharacterized protein</fullName>
    </submittedName>
</protein>
<proteinExistence type="predicted"/>
<name>A0A2P2PMN0_RHIMU</name>
<evidence type="ECO:0000313" key="1">
    <source>
        <dbReference type="EMBL" id="MBX55984.1"/>
    </source>
</evidence>